<dbReference type="Gene3D" id="3.40.1190.20">
    <property type="match status" value="1"/>
</dbReference>
<evidence type="ECO:0000313" key="8">
    <source>
        <dbReference type="EMBL" id="MDM7832376.1"/>
    </source>
</evidence>
<evidence type="ECO:0000259" key="7">
    <source>
        <dbReference type="Pfam" id="PF00294"/>
    </source>
</evidence>
<dbReference type="PANTHER" id="PTHR43085">
    <property type="entry name" value="HEXOKINASE FAMILY MEMBER"/>
    <property type="match status" value="1"/>
</dbReference>
<dbReference type="SUPFAM" id="SSF53613">
    <property type="entry name" value="Ribokinase-like"/>
    <property type="match status" value="1"/>
</dbReference>
<gene>
    <name evidence="8" type="ORF">QRT05_13630</name>
</gene>
<evidence type="ECO:0000313" key="9">
    <source>
        <dbReference type="Proteomes" id="UP001321453"/>
    </source>
</evidence>
<comment type="caution">
    <text evidence="8">The sequence shown here is derived from an EMBL/GenBank/DDBJ whole genome shotgun (WGS) entry which is preliminary data.</text>
</comment>
<evidence type="ECO:0000256" key="5">
    <source>
        <dbReference type="ARBA" id="ARBA00022840"/>
    </source>
</evidence>
<sequence>MSVLVVGEALVDIVRRADGTVVEHPGGSPANVALTLGRLGRAPRLLTSFGDDERGAGIRAWLEESHVEVQVAPAERTSTAQATLDATGAATYEFDLSWDLGDVAVQPADVLHIGSISAVLDPGGRQVADLVARLRPTATISYDPNARPALMGDPRQAAARVRELVALADVVKVSDEDLAWFHPELDPMDAAAEWLALGPALVVVTTGGDGAIALRPGGSATVTAPRVDVVDTVGAGDTFMGALIDGLVGAAVAGDRQALRDLDAGTLADILDRCVRAAAITVSRSGANPPWADELD</sequence>
<dbReference type="InterPro" id="IPR002139">
    <property type="entry name" value="Ribo/fructo_kinase"/>
</dbReference>
<dbReference type="Pfam" id="PF00294">
    <property type="entry name" value="PfkB"/>
    <property type="match status" value="1"/>
</dbReference>
<dbReference type="PRINTS" id="PR00990">
    <property type="entry name" value="RIBOKINASE"/>
</dbReference>
<organism evidence="8 9">
    <name type="scientific">Cellulomonas edaphi</name>
    <dbReference type="NCBI Taxonomy" id="3053468"/>
    <lineage>
        <taxon>Bacteria</taxon>
        <taxon>Bacillati</taxon>
        <taxon>Actinomycetota</taxon>
        <taxon>Actinomycetes</taxon>
        <taxon>Micrococcales</taxon>
        <taxon>Cellulomonadaceae</taxon>
        <taxon>Cellulomonas</taxon>
    </lineage>
</organism>
<evidence type="ECO:0000256" key="1">
    <source>
        <dbReference type="ARBA" id="ARBA00010688"/>
    </source>
</evidence>
<dbReference type="PANTHER" id="PTHR43085:SF1">
    <property type="entry name" value="PSEUDOURIDINE KINASE-RELATED"/>
    <property type="match status" value="1"/>
</dbReference>
<evidence type="ECO:0000256" key="2">
    <source>
        <dbReference type="ARBA" id="ARBA00022679"/>
    </source>
</evidence>
<feature type="domain" description="Carbohydrate kinase PfkB" evidence="7">
    <location>
        <begin position="2"/>
        <end position="290"/>
    </location>
</feature>
<dbReference type="PROSITE" id="PS00584">
    <property type="entry name" value="PFKB_KINASES_2"/>
    <property type="match status" value="1"/>
</dbReference>
<dbReference type="GO" id="GO:0016301">
    <property type="term" value="F:kinase activity"/>
    <property type="evidence" value="ECO:0007669"/>
    <property type="project" value="UniProtKB-KW"/>
</dbReference>
<evidence type="ECO:0000256" key="6">
    <source>
        <dbReference type="RuleBase" id="RU003704"/>
    </source>
</evidence>
<keyword evidence="2 6" id="KW-0808">Transferase</keyword>
<protein>
    <submittedName>
        <fullName evidence="8">Carbohydrate kinase</fullName>
        <ecNumber evidence="8">2.7.1.-</ecNumber>
    </submittedName>
</protein>
<comment type="similarity">
    <text evidence="1 6">Belongs to the carbohydrate kinase PfkB family.</text>
</comment>
<reference evidence="8 9" key="1">
    <citation type="submission" date="2023-06" db="EMBL/GenBank/DDBJ databases">
        <title>Cellulomonas sp. MW9 Whole genome sequence.</title>
        <authorList>
            <person name="Park S."/>
        </authorList>
    </citation>
    <scope>NUCLEOTIDE SEQUENCE [LARGE SCALE GENOMIC DNA]</scope>
    <source>
        <strain evidence="8 9">MW9</strain>
    </source>
</reference>
<dbReference type="InterPro" id="IPR011611">
    <property type="entry name" value="PfkB_dom"/>
</dbReference>
<dbReference type="InterPro" id="IPR029056">
    <property type="entry name" value="Ribokinase-like"/>
</dbReference>
<name>A0ABT7S9U3_9CELL</name>
<dbReference type="RefSeq" id="WP_289447874.1">
    <property type="nucleotide sequence ID" value="NZ_JAUCGR010000004.1"/>
</dbReference>
<dbReference type="EC" id="2.7.1.-" evidence="8"/>
<evidence type="ECO:0000256" key="4">
    <source>
        <dbReference type="ARBA" id="ARBA00022777"/>
    </source>
</evidence>
<keyword evidence="4 6" id="KW-0418">Kinase</keyword>
<dbReference type="EMBL" id="JAUCGR010000004">
    <property type="protein sequence ID" value="MDM7832376.1"/>
    <property type="molecule type" value="Genomic_DNA"/>
</dbReference>
<keyword evidence="5" id="KW-0067">ATP-binding</keyword>
<dbReference type="CDD" id="cd01167">
    <property type="entry name" value="bac_FRK"/>
    <property type="match status" value="1"/>
</dbReference>
<keyword evidence="9" id="KW-1185">Reference proteome</keyword>
<proteinExistence type="inferred from homology"/>
<dbReference type="Proteomes" id="UP001321453">
    <property type="component" value="Unassembled WGS sequence"/>
</dbReference>
<dbReference type="PROSITE" id="PS00583">
    <property type="entry name" value="PFKB_KINASES_1"/>
    <property type="match status" value="1"/>
</dbReference>
<accession>A0ABT7S9U3</accession>
<dbReference type="InterPro" id="IPR002173">
    <property type="entry name" value="Carboh/pur_kinase_PfkB_CS"/>
</dbReference>
<evidence type="ECO:0000256" key="3">
    <source>
        <dbReference type="ARBA" id="ARBA00022741"/>
    </source>
</evidence>
<dbReference type="InterPro" id="IPR050306">
    <property type="entry name" value="PfkB_Carbo_kinase"/>
</dbReference>
<keyword evidence="3" id="KW-0547">Nucleotide-binding</keyword>